<dbReference type="PANTHER" id="PTHR31446">
    <property type="entry name" value="ACID PHOSPHATASE/VANADIUM-DEPENDENT HALOPEROXIDASE-RELATED PROTEIN"/>
    <property type="match status" value="1"/>
</dbReference>
<comment type="caution">
    <text evidence="1">The sequence shown here is derived from an EMBL/GenBank/DDBJ whole genome shotgun (WGS) entry which is preliminary data.</text>
</comment>
<evidence type="ECO:0000313" key="1">
    <source>
        <dbReference type="EMBL" id="GGG08765.1"/>
    </source>
</evidence>
<name>A0A917FWL4_9BACL</name>
<keyword evidence="2" id="KW-1185">Reference proteome</keyword>
<dbReference type="PANTHER" id="PTHR31446:SF29">
    <property type="entry name" value="ACID PHOSPHATASE_VANADIUM-DEPENDENT HALOPEROXIDASE-RELATED PROTEIN"/>
    <property type="match status" value="1"/>
</dbReference>
<gene>
    <name evidence="1" type="ORF">GCM10010916_27010</name>
</gene>
<dbReference type="EMBL" id="BMGR01000008">
    <property type="protein sequence ID" value="GGG08765.1"/>
    <property type="molecule type" value="Genomic_DNA"/>
</dbReference>
<dbReference type="Pfam" id="PF02681">
    <property type="entry name" value="DUF212"/>
    <property type="match status" value="1"/>
</dbReference>
<dbReference type="AlphaFoldDB" id="A0A917FWL4"/>
<protein>
    <submittedName>
        <fullName evidence="1">Membrane protein</fullName>
    </submittedName>
</protein>
<sequence>MNRGLITSLIAVGAAQLLKVPIQYAKTKEWNLKRMIESGGMPSSHSSGVSALAAYSAVKHGCKSPEFALSALLGIIVMYDAMNIRRHAGEIAIQVNDLDADVEQLAGHHPGVYHIRRKIKLKESLGHQPEEVIAGALFGAAIGGVSAWTART</sequence>
<reference evidence="1" key="2">
    <citation type="submission" date="2020-09" db="EMBL/GenBank/DDBJ databases">
        <authorList>
            <person name="Sun Q."/>
            <person name="Zhou Y."/>
        </authorList>
    </citation>
    <scope>NUCLEOTIDE SEQUENCE</scope>
    <source>
        <strain evidence="1">CGMCC 1.12987</strain>
    </source>
</reference>
<organism evidence="1 2">
    <name type="scientific">Paenibacillus abyssi</name>
    <dbReference type="NCBI Taxonomy" id="1340531"/>
    <lineage>
        <taxon>Bacteria</taxon>
        <taxon>Bacillati</taxon>
        <taxon>Bacillota</taxon>
        <taxon>Bacilli</taxon>
        <taxon>Bacillales</taxon>
        <taxon>Paenibacillaceae</taxon>
        <taxon>Paenibacillus</taxon>
    </lineage>
</organism>
<dbReference type="InterPro" id="IPR003832">
    <property type="entry name" value="DUF212"/>
</dbReference>
<reference evidence="1" key="1">
    <citation type="journal article" date="2014" name="Int. J. Syst. Evol. Microbiol.">
        <title>Complete genome sequence of Corynebacterium casei LMG S-19264T (=DSM 44701T), isolated from a smear-ripened cheese.</title>
        <authorList>
            <consortium name="US DOE Joint Genome Institute (JGI-PGF)"/>
            <person name="Walter F."/>
            <person name="Albersmeier A."/>
            <person name="Kalinowski J."/>
            <person name="Ruckert C."/>
        </authorList>
    </citation>
    <scope>NUCLEOTIDE SEQUENCE</scope>
    <source>
        <strain evidence="1">CGMCC 1.12987</strain>
    </source>
</reference>
<dbReference type="Proteomes" id="UP000644756">
    <property type="component" value="Unassembled WGS sequence"/>
</dbReference>
<proteinExistence type="predicted"/>
<evidence type="ECO:0000313" key="2">
    <source>
        <dbReference type="Proteomes" id="UP000644756"/>
    </source>
</evidence>
<accession>A0A917FWL4</accession>
<dbReference type="RefSeq" id="WP_188531579.1">
    <property type="nucleotide sequence ID" value="NZ_BMGR01000008.1"/>
</dbReference>